<dbReference type="PROSITE" id="PS50850">
    <property type="entry name" value="MFS"/>
    <property type="match status" value="1"/>
</dbReference>
<dbReference type="PANTHER" id="PTHR24064">
    <property type="entry name" value="SOLUTE CARRIER FAMILY 22 MEMBER"/>
    <property type="match status" value="1"/>
</dbReference>
<dbReference type="InterPro" id="IPR036259">
    <property type="entry name" value="MFS_trans_sf"/>
</dbReference>
<comment type="caution">
    <text evidence="5">The sequence shown here is derived from an EMBL/GenBank/DDBJ whole genome shotgun (WGS) entry which is preliminary data.</text>
</comment>
<sequence>MGFDDLLPELGGFGRYQKVSIISFLLFYAANSWQYNITVFIAADMQHWCHVPELAHLNHTTFMNIAVPLEENQFGEAVYSQCRVYDLNYSSITDDDVTNWTPNGNISIRKCNGYVYDTSRFTSTLVSQYDLVCDRKWLYTLAASAFMAGLFCGAFCSGALADRFGRQRTGLIMLALHMLTTMGAALVPNYTAFLVLRGLVGATALGSFTPLYAYNLEAMSKETRSKAFYIIMVGRIAKGGLVLLGYFIRNHIHLQIAASVCLLPGMIVVFFLPESPRWLMATGRWNEAEAVCRKIARINRVKLPENFNVDKCRELYSENKTCDENARKSATILDLFRTPRLRKRTLLTYCMWCTLIFLAFGIDFNVEKIIPGDVYLNMLCMACLNELGGFVTGYIAIFKMKRRIVVTTWFIIAGVCVIAMAPLMLLGIPGIITALGLIGAMLVTNLWCLVYLFAGELCPTVARTVGMGSGSSLSRLGGLITPQLPLLGDIWYGLPYIVLGVVAILGGILVLCLPETKNRRLPDTLQEAEIFGTAKYDQDYAMETATSIQAPLKDDGAKDEGELML</sequence>
<dbReference type="Pfam" id="PF00083">
    <property type="entry name" value="Sugar_tr"/>
    <property type="match status" value="1"/>
</dbReference>
<evidence type="ECO:0000256" key="1">
    <source>
        <dbReference type="ARBA" id="ARBA00004141"/>
    </source>
</evidence>
<keyword evidence="3" id="KW-1133">Transmembrane helix</keyword>
<gene>
    <name evidence="5" type="ORF">OFUS_LOCUS8375</name>
</gene>
<reference evidence="5" key="1">
    <citation type="submission" date="2022-03" db="EMBL/GenBank/DDBJ databases">
        <authorList>
            <person name="Martin C."/>
        </authorList>
    </citation>
    <scope>NUCLEOTIDE SEQUENCE</scope>
</reference>
<evidence type="ECO:0000256" key="3">
    <source>
        <dbReference type="ARBA" id="ARBA00022989"/>
    </source>
</evidence>
<accession>A0A8J1YAX6</accession>
<evidence type="ECO:0000313" key="5">
    <source>
        <dbReference type="EMBL" id="CAH1781864.1"/>
    </source>
</evidence>
<keyword evidence="4" id="KW-0472">Membrane</keyword>
<dbReference type="InterPro" id="IPR020846">
    <property type="entry name" value="MFS_dom"/>
</dbReference>
<dbReference type="GO" id="GO:0016020">
    <property type="term" value="C:membrane"/>
    <property type="evidence" value="ECO:0007669"/>
    <property type="project" value="UniProtKB-SubCell"/>
</dbReference>
<keyword evidence="2" id="KW-0812">Transmembrane</keyword>
<comment type="subcellular location">
    <subcellularLocation>
        <location evidence="1">Membrane</location>
        <topology evidence="1">Multi-pass membrane protein</topology>
    </subcellularLocation>
</comment>
<dbReference type="InterPro" id="IPR005828">
    <property type="entry name" value="MFS_sugar_transport-like"/>
</dbReference>
<keyword evidence="6" id="KW-1185">Reference proteome</keyword>
<dbReference type="OrthoDB" id="6234367at2759"/>
<evidence type="ECO:0000256" key="4">
    <source>
        <dbReference type="ARBA" id="ARBA00023136"/>
    </source>
</evidence>
<evidence type="ECO:0000313" key="6">
    <source>
        <dbReference type="Proteomes" id="UP000749559"/>
    </source>
</evidence>
<dbReference type="EMBL" id="CAIIXF020000004">
    <property type="protein sequence ID" value="CAH1781864.1"/>
    <property type="molecule type" value="Genomic_DNA"/>
</dbReference>
<dbReference type="Gene3D" id="1.20.1250.20">
    <property type="entry name" value="MFS general substrate transporter like domains"/>
    <property type="match status" value="1"/>
</dbReference>
<dbReference type="Proteomes" id="UP000749559">
    <property type="component" value="Unassembled WGS sequence"/>
</dbReference>
<dbReference type="AlphaFoldDB" id="A0A8J1YAX6"/>
<name>A0A8J1YAX6_OWEFU</name>
<protein>
    <submittedName>
        <fullName evidence="5">Uncharacterized protein</fullName>
    </submittedName>
</protein>
<proteinExistence type="predicted"/>
<organism evidence="5 6">
    <name type="scientific">Owenia fusiformis</name>
    <name type="common">Polychaete worm</name>
    <dbReference type="NCBI Taxonomy" id="6347"/>
    <lineage>
        <taxon>Eukaryota</taxon>
        <taxon>Metazoa</taxon>
        <taxon>Spiralia</taxon>
        <taxon>Lophotrochozoa</taxon>
        <taxon>Annelida</taxon>
        <taxon>Polychaeta</taxon>
        <taxon>Sedentaria</taxon>
        <taxon>Canalipalpata</taxon>
        <taxon>Sabellida</taxon>
        <taxon>Oweniida</taxon>
        <taxon>Oweniidae</taxon>
        <taxon>Owenia</taxon>
    </lineage>
</organism>
<evidence type="ECO:0000256" key="2">
    <source>
        <dbReference type="ARBA" id="ARBA00022692"/>
    </source>
</evidence>
<dbReference type="SUPFAM" id="SSF103473">
    <property type="entry name" value="MFS general substrate transporter"/>
    <property type="match status" value="1"/>
</dbReference>
<dbReference type="GO" id="GO:0022857">
    <property type="term" value="F:transmembrane transporter activity"/>
    <property type="evidence" value="ECO:0007669"/>
    <property type="project" value="InterPro"/>
</dbReference>